<reference evidence="1 2" key="1">
    <citation type="submission" date="2015-01" db="EMBL/GenBank/DDBJ databases">
        <authorList>
            <person name="Xiang T."/>
            <person name="Song Y."/>
            <person name="Huang L."/>
            <person name="Wang B."/>
            <person name="Wu P."/>
        </authorList>
    </citation>
    <scope>NUCLEOTIDE SEQUENCE [LARGE SCALE GENOMIC DNA]</scope>
    <source>
        <strain evidence="1 2">Cc12</strain>
    </source>
</reference>
<evidence type="ECO:0000313" key="1">
    <source>
        <dbReference type="EMBL" id="CEN32853.1"/>
    </source>
</evidence>
<sequence>MLNALGFSQQIDLENIGSRTEETLKKNPFSISGSTSANGVYTHSSENGQVLQNTPILIFSKWEHQSWCL</sequence>
<gene>
    <name evidence="1" type="ORF">CCAN12_220001</name>
</gene>
<evidence type="ECO:0000313" key="2">
    <source>
        <dbReference type="Proteomes" id="UP000044026"/>
    </source>
</evidence>
<dbReference type="Proteomes" id="UP000044026">
    <property type="component" value="Unassembled WGS sequence"/>
</dbReference>
<name>A0A0B7H5G3_9FLAO</name>
<proteinExistence type="predicted"/>
<protein>
    <submittedName>
        <fullName evidence="1">Uncharacterized protein</fullName>
    </submittedName>
</protein>
<accession>A0A0B7H5G3</accession>
<organism evidence="1 2">
    <name type="scientific">Capnocytophaga canimorsus</name>
    <dbReference type="NCBI Taxonomy" id="28188"/>
    <lineage>
        <taxon>Bacteria</taxon>
        <taxon>Pseudomonadati</taxon>
        <taxon>Bacteroidota</taxon>
        <taxon>Flavobacteriia</taxon>
        <taxon>Flavobacteriales</taxon>
        <taxon>Flavobacteriaceae</taxon>
        <taxon>Capnocytophaga</taxon>
    </lineage>
</organism>
<dbReference type="EMBL" id="CDOE01000015">
    <property type="protein sequence ID" value="CEN32853.1"/>
    <property type="molecule type" value="Genomic_DNA"/>
</dbReference>
<dbReference type="AlphaFoldDB" id="A0A0B7H5G3"/>